<reference evidence="3 4" key="1">
    <citation type="journal article" date="2012" name="Science">
        <title>Ecological populations of bacteria act as socially cohesive units of antibiotic production and resistance.</title>
        <authorList>
            <person name="Cordero O.X."/>
            <person name="Wildschutte H."/>
            <person name="Kirkup B."/>
            <person name="Proehl S."/>
            <person name="Ngo L."/>
            <person name="Hussain F."/>
            <person name="Le Roux F."/>
            <person name="Mincer T."/>
            <person name="Polz M.F."/>
        </authorList>
    </citation>
    <scope>NUCLEOTIDE SEQUENCE [LARGE SCALE GENOMIC DNA]</scope>
    <source>
        <strain evidence="3 4">FF-238</strain>
    </source>
</reference>
<protein>
    <submittedName>
        <fullName evidence="3">Type VI secretion protein</fullName>
    </submittedName>
</protein>
<sequence length="453" mass="52469">MNTHNKTTESPHQTADLPWKKLLELAQGEETVQFKALLTQTIAGLDHLISQQLNEVMSQPHYQQLESTWLGLQALTHLPVSNRRVKIRLLDFSWKMVSNDLNYSFDIKQTALFKKLYSNEFDTAGGTPYGMVVVDHRVTSDYADDGEYDDLYTLQLLAELAERSLCPVVLGVDEDFFGDDINRQLNDSSRAKRILESRDFMSWQLLRDNPASRFLHLALPEYLQREPYRQYLAGFIYNQPNAREHSLWGNSAYLLAMNVIREFDRISWFGFLRSYNETGSYGAITQTDKPLFGKVDIFAEDDGFWAEQGFVPLSSLYLTDQKGFFSNQSVWKAKNDTERMLGMLQTNLMACRFGHYIKAQIRDQVGRYDSAEDCKRSLERWLQHYISEVDYGEDSVMARFPLKACEVRMEEDPRDSTRYQCQIMLQPQYQYEMMDAQVVLKSSVSSQEVGESA</sequence>
<dbReference type="Pfam" id="PF05943">
    <property type="entry name" value="VipB"/>
    <property type="match status" value="1"/>
</dbReference>
<gene>
    <name evidence="3" type="ORF">A130_13695</name>
</gene>
<proteinExistence type="predicted"/>
<dbReference type="InterPro" id="IPR010269">
    <property type="entry name" value="T6SS_TssC-like"/>
</dbReference>
<dbReference type="PANTHER" id="PTHR35565">
    <property type="entry name" value="CYTOPLASMIC PROTEIN-RELATED"/>
    <property type="match status" value="1"/>
</dbReference>
<evidence type="ECO:0000259" key="1">
    <source>
        <dbReference type="Pfam" id="PF05943"/>
    </source>
</evidence>
<feature type="domain" description="TssC1 C-terminal" evidence="2">
    <location>
        <begin position="335"/>
        <end position="443"/>
    </location>
</feature>
<keyword evidence="4" id="KW-1185">Reference proteome</keyword>
<comment type="caution">
    <text evidence="3">The sequence shown here is derived from an EMBL/GenBank/DDBJ whole genome shotgun (WGS) entry which is preliminary data.</text>
</comment>
<dbReference type="EMBL" id="AJYW02000058">
    <property type="protein sequence ID" value="OEE78091.1"/>
    <property type="molecule type" value="Genomic_DNA"/>
</dbReference>
<dbReference type="InterPro" id="IPR044032">
    <property type="entry name" value="TssC1_C"/>
</dbReference>
<evidence type="ECO:0000313" key="4">
    <source>
        <dbReference type="Proteomes" id="UP000094165"/>
    </source>
</evidence>
<dbReference type="RefSeq" id="WP_017052341.1">
    <property type="nucleotide sequence ID" value="NZ_AJYW02000058.1"/>
</dbReference>
<evidence type="ECO:0000259" key="2">
    <source>
        <dbReference type="Pfam" id="PF18945"/>
    </source>
</evidence>
<dbReference type="InterPro" id="IPR044031">
    <property type="entry name" value="TssC1_N"/>
</dbReference>
<accession>A0A1E5D3G0</accession>
<name>A0A1E5D3G0_9VIBR</name>
<organism evidence="3 4">
    <name type="scientific">Vibrio genomosp. F6 str. FF-238</name>
    <dbReference type="NCBI Taxonomy" id="1191298"/>
    <lineage>
        <taxon>Bacteria</taxon>
        <taxon>Pseudomonadati</taxon>
        <taxon>Pseudomonadota</taxon>
        <taxon>Gammaproteobacteria</taxon>
        <taxon>Vibrionales</taxon>
        <taxon>Vibrionaceae</taxon>
        <taxon>Vibrio</taxon>
    </lineage>
</organism>
<dbReference type="AlphaFoldDB" id="A0A1E5D3G0"/>
<dbReference type="PANTHER" id="PTHR35565:SF1">
    <property type="entry name" value="TYPE VI SECRETION SYSTEM CONTRACTILE SHEATH LARGE SUBUNIT"/>
    <property type="match status" value="1"/>
</dbReference>
<dbReference type="Pfam" id="PF18945">
    <property type="entry name" value="VipB_2"/>
    <property type="match status" value="1"/>
</dbReference>
<feature type="domain" description="TssC1 N-terminal" evidence="1">
    <location>
        <begin position="40"/>
        <end position="330"/>
    </location>
</feature>
<evidence type="ECO:0000313" key="3">
    <source>
        <dbReference type="EMBL" id="OEE78091.1"/>
    </source>
</evidence>
<dbReference type="Proteomes" id="UP000094165">
    <property type="component" value="Unassembled WGS sequence"/>
</dbReference>